<keyword evidence="1" id="KW-0472">Membrane</keyword>
<dbReference type="OrthoDB" id="89777at2"/>
<gene>
    <name evidence="2" type="ORF">HMPREF1866_02035</name>
</gene>
<keyword evidence="3" id="KW-1185">Reference proteome</keyword>
<evidence type="ECO:0000313" key="2">
    <source>
        <dbReference type="EMBL" id="KXB55495.1"/>
    </source>
</evidence>
<dbReference type="STRING" id="467210.HMPREF1866_02035"/>
<keyword evidence="1" id="KW-1133">Transmembrane helix</keyword>
<dbReference type="AlphaFoldDB" id="A0A133ZJ82"/>
<evidence type="ECO:0000256" key="1">
    <source>
        <dbReference type="SAM" id="Phobius"/>
    </source>
</evidence>
<dbReference type="Gene3D" id="6.20.350.10">
    <property type="match status" value="1"/>
</dbReference>
<dbReference type="RefSeq" id="WP_060931690.1">
    <property type="nucleotide sequence ID" value="NZ_KQ959840.1"/>
</dbReference>
<dbReference type="PATRIC" id="fig|467210.3.peg.2013"/>
<reference evidence="3" key="1">
    <citation type="submission" date="2016-01" db="EMBL/GenBank/DDBJ databases">
        <authorList>
            <person name="Mitreva M."/>
            <person name="Pepin K.H."/>
            <person name="Mihindukulasuriya K.A."/>
            <person name="Fulton R."/>
            <person name="Fronick C."/>
            <person name="O'Laughlin M."/>
            <person name="Miner T."/>
            <person name="Herter B."/>
            <person name="Rosa B.A."/>
            <person name="Cordes M."/>
            <person name="Tomlinson C."/>
            <person name="Wollam A."/>
            <person name="Palsikar V.B."/>
            <person name="Mardis E.R."/>
            <person name="Wilson R.K."/>
        </authorList>
    </citation>
    <scope>NUCLEOTIDE SEQUENCE [LARGE SCALE GENOMIC DNA]</scope>
    <source>
        <strain evidence="3">DNF00896</strain>
    </source>
</reference>
<feature type="transmembrane region" description="Helical" evidence="1">
    <location>
        <begin position="9"/>
        <end position="31"/>
    </location>
</feature>
<dbReference type="EMBL" id="LSDA01000111">
    <property type="protein sequence ID" value="KXB55495.1"/>
    <property type="molecule type" value="Genomic_DNA"/>
</dbReference>
<organism evidence="2 3">
    <name type="scientific">Lachnoanaerobaculum saburreum</name>
    <dbReference type="NCBI Taxonomy" id="467210"/>
    <lineage>
        <taxon>Bacteria</taxon>
        <taxon>Bacillati</taxon>
        <taxon>Bacillota</taxon>
        <taxon>Clostridia</taxon>
        <taxon>Lachnospirales</taxon>
        <taxon>Lachnospiraceae</taxon>
        <taxon>Lachnoanaerobaculum</taxon>
    </lineage>
</organism>
<proteinExistence type="predicted"/>
<comment type="caution">
    <text evidence="2">The sequence shown here is derived from an EMBL/GenBank/DDBJ whole genome shotgun (WGS) entry which is preliminary data.</text>
</comment>
<protein>
    <recommendedName>
        <fullName evidence="4">Ryanodine receptor Ryr domain-containing protein</fullName>
    </recommendedName>
</protein>
<keyword evidence="1" id="KW-0812">Transmembrane</keyword>
<sequence length="457" mass="53146">MKEIIKKHIFILAIIPLLIGTIGYMRVGIMFSNALYSSFALYFTNPISDAYNIYIEIARWTAPLVTATTIMYVIKDVWSSINCRISTFNRNDSVAVYSDENCNISVGKGTRVIYPGNKFKSYTNSCIILFSDDKKNLKFYEEHKNKLNSKNVYIGIKDIDSSFLKIIDNVYFFDINMAISRMLWKKVSLWNNDKIPMNYNIIVYGDSNLSNSIISAGLQLNLVSLNQSINYYIITDNDLIKIRYSEVDIMNNDKLIFCQKTESNIWDIISKANLVIITEDIKPELLQTIVEKVKETPVYYYSPNETDLVSYISSDNYNLKVFGRKKEIFTDDNIRRQKLIKKAIDLNNSYVRDYKIGDSWEKLSGFLKASNISASDFGEVLSRIKSKMTEDEMANLEHIRWCRFHFINYYKFGIPDNNKNRDDKKKTHKSLVDYNKLSSEEQDKDKKGIRITMGLYE</sequence>
<accession>A0A133ZJ82</accession>
<evidence type="ECO:0008006" key="4">
    <source>
        <dbReference type="Google" id="ProtNLM"/>
    </source>
</evidence>
<name>A0A133ZJ82_9FIRM</name>
<evidence type="ECO:0000313" key="3">
    <source>
        <dbReference type="Proteomes" id="UP000070394"/>
    </source>
</evidence>
<dbReference type="Proteomes" id="UP000070394">
    <property type="component" value="Unassembled WGS sequence"/>
</dbReference>